<reference evidence="2" key="1">
    <citation type="submission" date="2012-02" db="EMBL/GenBank/DDBJ databases">
        <title>The complete genome of Echinicola vietnamensis DSM 17526.</title>
        <authorList>
            <person name="Lucas S."/>
            <person name="Copeland A."/>
            <person name="Lapidus A."/>
            <person name="Glavina del Rio T."/>
            <person name="Dalin E."/>
            <person name="Tice H."/>
            <person name="Bruce D."/>
            <person name="Goodwin L."/>
            <person name="Pitluck S."/>
            <person name="Peters L."/>
            <person name="Ovchinnikova G."/>
            <person name="Teshima H."/>
            <person name="Kyrpides N."/>
            <person name="Mavromatis K."/>
            <person name="Ivanova N."/>
            <person name="Brettin T."/>
            <person name="Detter J.C."/>
            <person name="Han C."/>
            <person name="Larimer F."/>
            <person name="Land M."/>
            <person name="Hauser L."/>
            <person name="Markowitz V."/>
            <person name="Cheng J.-F."/>
            <person name="Hugenholtz P."/>
            <person name="Woyke T."/>
            <person name="Wu D."/>
            <person name="Brambilla E."/>
            <person name="Klenk H.-P."/>
            <person name="Eisen J.A."/>
        </authorList>
    </citation>
    <scope>NUCLEOTIDE SEQUENCE [LARGE SCALE GENOMIC DNA]</scope>
    <source>
        <strain evidence="2">DSM 17526 / LMG 23754 / KMM 6221</strain>
    </source>
</reference>
<dbReference type="KEGG" id="evi:Echvi_1803"/>
<dbReference type="STRING" id="926556.Echvi_1803"/>
<gene>
    <name evidence="1" type="ordered locus">Echvi_1803</name>
</gene>
<protein>
    <submittedName>
        <fullName evidence="1">Uncharacterized protein</fullName>
    </submittedName>
</protein>
<organism evidence="1 2">
    <name type="scientific">Echinicola vietnamensis (strain DSM 17526 / LMG 23754 / KMM 6221)</name>
    <dbReference type="NCBI Taxonomy" id="926556"/>
    <lineage>
        <taxon>Bacteria</taxon>
        <taxon>Pseudomonadati</taxon>
        <taxon>Bacteroidota</taxon>
        <taxon>Cytophagia</taxon>
        <taxon>Cytophagales</taxon>
        <taxon>Cyclobacteriaceae</taxon>
        <taxon>Echinicola</taxon>
    </lineage>
</organism>
<evidence type="ECO:0000313" key="2">
    <source>
        <dbReference type="Proteomes" id="UP000010796"/>
    </source>
</evidence>
<dbReference type="EMBL" id="CP003346">
    <property type="protein sequence ID" value="AGA78062.1"/>
    <property type="molecule type" value="Genomic_DNA"/>
</dbReference>
<accession>L0FXQ3</accession>
<dbReference type="HOGENOM" id="CLU_3117258_0_0_10"/>
<dbReference type="AlphaFoldDB" id="L0FXQ3"/>
<keyword evidence="2" id="KW-1185">Reference proteome</keyword>
<proteinExistence type="predicted"/>
<sequence length="50" mass="5792">MFRHRKSVFIAQIYGLIKITGIKPISMAKPRLNKNALRHQVDAVIYTESH</sequence>
<dbReference type="Proteomes" id="UP000010796">
    <property type="component" value="Chromosome"/>
</dbReference>
<name>L0FXQ3_ECHVK</name>
<evidence type="ECO:0000313" key="1">
    <source>
        <dbReference type="EMBL" id="AGA78062.1"/>
    </source>
</evidence>